<evidence type="ECO:0000313" key="12">
    <source>
        <dbReference type="Proteomes" id="UP000037923"/>
    </source>
</evidence>
<dbReference type="EC" id="2.7.1.107" evidence="9"/>
<evidence type="ECO:0000256" key="5">
    <source>
        <dbReference type="ARBA" id="ARBA00022771"/>
    </source>
</evidence>
<dbReference type="PROSITE" id="PS50146">
    <property type="entry name" value="DAGK"/>
    <property type="match status" value="1"/>
</dbReference>
<sequence>MPKYAALVNLRSGGRRAAEYVLRKLRERLGQEHVWVLFNTGDEERDHAELERFLRNESPKFVVVAGGDGTISFVMDVVKKLHSTRLLADDRGIIAPFPLGTGNDLSFTLGFGSGFARWFVLGGVRFRRLFRSYETATVTKVDRWSLQVSTTTAQQQQQPVEHSYILNNYFSIGFDAAVANRLNQFRKKHPHLFVTRPVVKLWYAAFAAIVLFSEKKIGATVALTIDGQRVVVPRSAKAVAVCNMLSYAGGAVAWNGGARDCYTKPSVCDGKVEIVCFYGIWHLALVRLGWCYGRKLGQGSRVEIATACHSCQFDGEEVSDVVDAAGTAIIRIERYTDSDCLTVPPPSETNLLAVALVVAALLLAFCYKSAF</sequence>
<dbReference type="GO" id="GO:0007200">
    <property type="term" value="P:phospholipase C-activating G protein-coupled receptor signaling pathway"/>
    <property type="evidence" value="ECO:0007669"/>
    <property type="project" value="InterPro"/>
</dbReference>
<dbReference type="SMART" id="SM00046">
    <property type="entry name" value="DAGKc"/>
    <property type="match status" value="1"/>
</dbReference>
<dbReference type="Gene3D" id="2.60.200.40">
    <property type="match status" value="1"/>
</dbReference>
<proteinExistence type="inferred from homology"/>
<keyword evidence="5" id="KW-0863">Zinc-finger</keyword>
<dbReference type="InterPro" id="IPR001206">
    <property type="entry name" value="Diacylglycerol_kinase_cat_dom"/>
</dbReference>
<dbReference type="GO" id="GO:0016020">
    <property type="term" value="C:membrane"/>
    <property type="evidence" value="ECO:0007669"/>
    <property type="project" value="UniProtKB-SubCell"/>
</dbReference>
<dbReference type="Gene3D" id="3.40.50.10330">
    <property type="entry name" value="Probable inorganic polyphosphate/atp-NAD kinase, domain 1"/>
    <property type="match status" value="1"/>
</dbReference>
<comment type="subcellular location">
    <subcellularLocation>
        <location evidence="1">Membrane</location>
    </subcellularLocation>
</comment>
<dbReference type="GO" id="GO:0004143">
    <property type="term" value="F:ATP-dependent diacylglycerol kinase activity"/>
    <property type="evidence" value="ECO:0007669"/>
    <property type="project" value="UniProtKB-EC"/>
</dbReference>
<evidence type="ECO:0000256" key="6">
    <source>
        <dbReference type="ARBA" id="ARBA00022777"/>
    </source>
</evidence>
<dbReference type="AlphaFoldDB" id="A0A0N0VHX1"/>
<dbReference type="GeneID" id="26901076"/>
<feature type="domain" description="DAGKc" evidence="10">
    <location>
        <begin position="1"/>
        <end position="150"/>
    </location>
</feature>
<evidence type="ECO:0000256" key="7">
    <source>
        <dbReference type="ARBA" id="ARBA00022840"/>
    </source>
</evidence>
<dbReference type="OrthoDB" id="242257at2759"/>
<evidence type="ECO:0000256" key="9">
    <source>
        <dbReference type="RuleBase" id="RU361128"/>
    </source>
</evidence>
<evidence type="ECO:0000256" key="3">
    <source>
        <dbReference type="ARBA" id="ARBA00022679"/>
    </source>
</evidence>
<dbReference type="PANTHER" id="PTHR11255">
    <property type="entry name" value="DIACYLGLYCEROL KINASE"/>
    <property type="match status" value="1"/>
</dbReference>
<keyword evidence="5" id="KW-0479">Metal-binding</keyword>
<evidence type="ECO:0000259" key="10">
    <source>
        <dbReference type="PROSITE" id="PS50146"/>
    </source>
</evidence>
<evidence type="ECO:0000256" key="4">
    <source>
        <dbReference type="ARBA" id="ARBA00022741"/>
    </source>
</evidence>
<dbReference type="InterPro" id="IPR000756">
    <property type="entry name" value="Diacylglycerol_kin_accessory"/>
</dbReference>
<dbReference type="EMBL" id="LGTL01000001">
    <property type="protein sequence ID" value="KPA86681.1"/>
    <property type="molecule type" value="Genomic_DNA"/>
</dbReference>
<comment type="catalytic activity">
    <reaction evidence="9">
        <text>a 1,2-diacyl-sn-glycerol + ATP = a 1,2-diacyl-sn-glycero-3-phosphate + ADP + H(+)</text>
        <dbReference type="Rhea" id="RHEA:10272"/>
        <dbReference type="ChEBI" id="CHEBI:15378"/>
        <dbReference type="ChEBI" id="CHEBI:17815"/>
        <dbReference type="ChEBI" id="CHEBI:30616"/>
        <dbReference type="ChEBI" id="CHEBI:58608"/>
        <dbReference type="ChEBI" id="CHEBI:456216"/>
        <dbReference type="EC" id="2.7.1.107"/>
    </reaction>
</comment>
<comment type="caution">
    <text evidence="11">The sequence shown here is derived from an EMBL/GenBank/DDBJ whole genome shotgun (WGS) entry which is preliminary data.</text>
</comment>
<keyword evidence="6 9" id="KW-0418">Kinase</keyword>
<comment type="similarity">
    <text evidence="2 9">Belongs to the eukaryotic diacylglycerol kinase family.</text>
</comment>
<protein>
    <recommendedName>
        <fullName evidence="9">Diacylglycerol kinase</fullName>
        <shortName evidence="9">DAG kinase</shortName>
        <ecNumber evidence="9">2.7.1.107</ecNumber>
    </recommendedName>
</protein>
<dbReference type="InterPro" id="IPR017438">
    <property type="entry name" value="ATP-NAD_kinase_N"/>
</dbReference>
<dbReference type="Pfam" id="PF00781">
    <property type="entry name" value="DAGK_cat"/>
    <property type="match status" value="1"/>
</dbReference>
<evidence type="ECO:0000313" key="11">
    <source>
        <dbReference type="EMBL" id="KPA86681.1"/>
    </source>
</evidence>
<dbReference type="GO" id="GO:0005524">
    <property type="term" value="F:ATP binding"/>
    <property type="evidence" value="ECO:0007669"/>
    <property type="project" value="UniProtKB-KW"/>
</dbReference>
<evidence type="ECO:0000256" key="2">
    <source>
        <dbReference type="ARBA" id="ARBA00009280"/>
    </source>
</evidence>
<dbReference type="VEuPathDB" id="TriTrypDB:LpyrH10_01_7790"/>
<dbReference type="GO" id="GO:0008270">
    <property type="term" value="F:zinc ion binding"/>
    <property type="evidence" value="ECO:0007669"/>
    <property type="project" value="UniProtKB-KW"/>
</dbReference>
<accession>A0A0N0VHX1</accession>
<keyword evidence="3 9" id="KW-0808">Transferase</keyword>
<keyword evidence="7 9" id="KW-0067">ATP-binding</keyword>
<keyword evidence="12" id="KW-1185">Reference proteome</keyword>
<dbReference type="SMART" id="SM00045">
    <property type="entry name" value="DAGKa"/>
    <property type="match status" value="1"/>
</dbReference>
<keyword evidence="4 9" id="KW-0547">Nucleotide-binding</keyword>
<dbReference type="OMA" id="CQFDGEE"/>
<reference evidence="11 12" key="1">
    <citation type="submission" date="2015-07" db="EMBL/GenBank/DDBJ databases">
        <title>High-quality genome of monoxenous trypanosomatid Leptomonas pyrrhocoris.</title>
        <authorList>
            <person name="Flegontov P."/>
            <person name="Butenko A."/>
            <person name="Firsov S."/>
            <person name="Vlcek C."/>
            <person name="Logacheva M.D."/>
            <person name="Field M."/>
            <person name="Filatov D."/>
            <person name="Flegontova O."/>
            <person name="Gerasimov E."/>
            <person name="Jackson A.P."/>
            <person name="Kelly S."/>
            <person name="Opperdoes F."/>
            <person name="O'Reilly A."/>
            <person name="Votypka J."/>
            <person name="Yurchenko V."/>
            <person name="Lukes J."/>
        </authorList>
    </citation>
    <scope>NUCLEOTIDE SEQUENCE [LARGE SCALE GENOMIC DNA]</scope>
    <source>
        <strain evidence="11">H10</strain>
    </source>
</reference>
<dbReference type="Proteomes" id="UP000037923">
    <property type="component" value="Unassembled WGS sequence"/>
</dbReference>
<dbReference type="InterPro" id="IPR037607">
    <property type="entry name" value="DGK"/>
</dbReference>
<keyword evidence="5" id="KW-0862">Zinc</keyword>
<dbReference type="Pfam" id="PF00609">
    <property type="entry name" value="DAGK_acc"/>
    <property type="match status" value="1"/>
</dbReference>
<evidence type="ECO:0000256" key="1">
    <source>
        <dbReference type="ARBA" id="ARBA00004370"/>
    </source>
</evidence>
<dbReference type="PANTHER" id="PTHR11255:SF54">
    <property type="entry name" value="DIACYLGLYCEROL KINASE THETA"/>
    <property type="match status" value="1"/>
</dbReference>
<dbReference type="SUPFAM" id="SSF111331">
    <property type="entry name" value="NAD kinase/diacylglycerol kinase-like"/>
    <property type="match status" value="1"/>
</dbReference>
<dbReference type="RefSeq" id="XP_015665120.1">
    <property type="nucleotide sequence ID" value="XM_015797112.1"/>
</dbReference>
<dbReference type="InterPro" id="IPR016064">
    <property type="entry name" value="NAD/diacylglycerol_kinase_sf"/>
</dbReference>
<name>A0A0N0VHX1_LEPPY</name>
<gene>
    <name evidence="11" type="ORF">ABB37_00779</name>
</gene>
<evidence type="ECO:0000256" key="8">
    <source>
        <dbReference type="ARBA" id="ARBA00023136"/>
    </source>
</evidence>
<keyword evidence="8" id="KW-0472">Membrane</keyword>
<organism evidence="11 12">
    <name type="scientific">Leptomonas pyrrhocoris</name>
    <name type="common">Firebug parasite</name>
    <dbReference type="NCBI Taxonomy" id="157538"/>
    <lineage>
        <taxon>Eukaryota</taxon>
        <taxon>Discoba</taxon>
        <taxon>Euglenozoa</taxon>
        <taxon>Kinetoplastea</taxon>
        <taxon>Metakinetoplastina</taxon>
        <taxon>Trypanosomatida</taxon>
        <taxon>Trypanosomatidae</taxon>
        <taxon>Leishmaniinae</taxon>
        <taxon>Leptomonas</taxon>
    </lineage>
</organism>